<dbReference type="InterPro" id="IPR013328">
    <property type="entry name" value="6PGD_dom2"/>
</dbReference>
<accession>A0ABY5V1Q4</accession>
<evidence type="ECO:0000256" key="7">
    <source>
        <dbReference type="RuleBase" id="RU000437"/>
    </source>
</evidence>
<dbReference type="InterPro" id="IPR011128">
    <property type="entry name" value="G3P_DH_NAD-dep_N"/>
</dbReference>
<evidence type="ECO:0000256" key="4">
    <source>
        <dbReference type="ARBA" id="ARBA00023098"/>
    </source>
</evidence>
<dbReference type="NCBIfam" id="NF000942">
    <property type="entry name" value="PRK00094.1-4"/>
    <property type="match status" value="1"/>
</dbReference>
<evidence type="ECO:0000256" key="1">
    <source>
        <dbReference type="ARBA" id="ARBA00011009"/>
    </source>
</evidence>
<dbReference type="InterPro" id="IPR006168">
    <property type="entry name" value="G3P_DH_NAD-dep"/>
</dbReference>
<gene>
    <name evidence="11" type="ORF">NQ491_05095</name>
</gene>
<dbReference type="InterPro" id="IPR036291">
    <property type="entry name" value="NAD(P)-bd_dom_sf"/>
</dbReference>
<keyword evidence="7" id="KW-0520">NAD</keyword>
<keyword evidence="2" id="KW-0444">Lipid biosynthesis</keyword>
<dbReference type="Proteomes" id="UP001059295">
    <property type="component" value="Chromosome"/>
</dbReference>
<evidence type="ECO:0000313" key="12">
    <source>
        <dbReference type="Proteomes" id="UP001059295"/>
    </source>
</evidence>
<dbReference type="GO" id="GO:0047952">
    <property type="term" value="F:glycerol-3-phosphate dehydrogenase [NAD(P)+] activity"/>
    <property type="evidence" value="ECO:0007669"/>
    <property type="project" value="UniProtKB-EC"/>
</dbReference>
<keyword evidence="12" id="KW-1185">Reference proteome</keyword>
<dbReference type="InterPro" id="IPR006109">
    <property type="entry name" value="G3P_DH_NAD-dep_C"/>
</dbReference>
<evidence type="ECO:0000256" key="8">
    <source>
        <dbReference type="RuleBase" id="RU000439"/>
    </source>
</evidence>
<feature type="domain" description="Glycerol-3-phosphate dehydrogenase NAD-dependent N-terminal" evidence="9">
    <location>
        <begin position="12"/>
        <end position="167"/>
    </location>
</feature>
<dbReference type="SUPFAM" id="SSF48179">
    <property type="entry name" value="6-phosphogluconate dehydrogenase C-terminal domain-like"/>
    <property type="match status" value="1"/>
</dbReference>
<dbReference type="PROSITE" id="PS00957">
    <property type="entry name" value="NAD_G3PDH"/>
    <property type="match status" value="1"/>
</dbReference>
<dbReference type="EMBL" id="CP102294">
    <property type="protein sequence ID" value="UWN58150.1"/>
    <property type="molecule type" value="Genomic_DNA"/>
</dbReference>
<dbReference type="Pfam" id="PF07479">
    <property type="entry name" value="NAD_Gly3P_dh_C"/>
    <property type="match status" value="1"/>
</dbReference>
<comment type="catalytic activity">
    <reaction evidence="8">
        <text>sn-glycerol 3-phosphate + NADP(+) = dihydroxyacetone phosphate + NADPH + H(+)</text>
        <dbReference type="Rhea" id="RHEA:11096"/>
        <dbReference type="ChEBI" id="CHEBI:15378"/>
        <dbReference type="ChEBI" id="CHEBI:57597"/>
        <dbReference type="ChEBI" id="CHEBI:57642"/>
        <dbReference type="ChEBI" id="CHEBI:57783"/>
        <dbReference type="ChEBI" id="CHEBI:58349"/>
        <dbReference type="EC" id="1.1.1.94"/>
    </reaction>
</comment>
<dbReference type="PIRSF" id="PIRSF000114">
    <property type="entry name" value="Glycerol-3-P_dh"/>
    <property type="match status" value="1"/>
</dbReference>
<proteinExistence type="inferred from homology"/>
<evidence type="ECO:0000259" key="9">
    <source>
        <dbReference type="Pfam" id="PF01210"/>
    </source>
</evidence>
<name>A0ABY5V1Q4_9BACT</name>
<reference evidence="11" key="1">
    <citation type="journal article" date="2022" name="Cell">
        <title>Design, construction, and in vivo augmentation of a complex gut microbiome.</title>
        <authorList>
            <person name="Cheng A.G."/>
            <person name="Ho P.Y."/>
            <person name="Aranda-Diaz A."/>
            <person name="Jain S."/>
            <person name="Yu F.B."/>
            <person name="Meng X."/>
            <person name="Wang M."/>
            <person name="Iakiviak M."/>
            <person name="Nagashima K."/>
            <person name="Zhao A."/>
            <person name="Murugkar P."/>
            <person name="Patil A."/>
            <person name="Atabakhsh K."/>
            <person name="Weakley A."/>
            <person name="Yan J."/>
            <person name="Brumbaugh A.R."/>
            <person name="Higginbottom S."/>
            <person name="Dimas A."/>
            <person name="Shiver A.L."/>
            <person name="Deutschbauer A."/>
            <person name="Neff N."/>
            <person name="Sonnenburg J.L."/>
            <person name="Huang K.C."/>
            <person name="Fischbach M.A."/>
        </authorList>
    </citation>
    <scope>NUCLEOTIDE SEQUENCE</scope>
    <source>
        <strain evidence="11">AP11</strain>
    </source>
</reference>
<comment type="similarity">
    <text evidence="1 7">Belongs to the NAD-dependent glycerol-3-phosphate dehydrogenase family.</text>
</comment>
<keyword evidence="3 7" id="KW-0560">Oxidoreductase</keyword>
<dbReference type="PANTHER" id="PTHR11728:SF1">
    <property type="entry name" value="GLYCEROL-3-PHOSPHATE DEHYDROGENASE [NAD(+)] 2, CHLOROPLASTIC"/>
    <property type="match status" value="1"/>
</dbReference>
<evidence type="ECO:0000256" key="6">
    <source>
        <dbReference type="ARBA" id="ARBA00023264"/>
    </source>
</evidence>
<dbReference type="PANTHER" id="PTHR11728">
    <property type="entry name" value="GLYCEROL-3-PHOSPHATE DEHYDROGENASE"/>
    <property type="match status" value="1"/>
</dbReference>
<evidence type="ECO:0000256" key="5">
    <source>
        <dbReference type="ARBA" id="ARBA00023209"/>
    </source>
</evidence>
<dbReference type="RefSeq" id="WP_019246522.1">
    <property type="nucleotide sequence ID" value="NZ_CAPH01000017.1"/>
</dbReference>
<dbReference type="NCBIfam" id="NF000940">
    <property type="entry name" value="PRK00094.1-2"/>
    <property type="match status" value="1"/>
</dbReference>
<dbReference type="PRINTS" id="PR00077">
    <property type="entry name" value="GPDHDRGNASE"/>
</dbReference>
<dbReference type="SUPFAM" id="SSF51735">
    <property type="entry name" value="NAD(P)-binding Rossmann-fold domains"/>
    <property type="match status" value="1"/>
</dbReference>
<dbReference type="InterPro" id="IPR008927">
    <property type="entry name" value="6-PGluconate_DH-like_C_sf"/>
</dbReference>
<dbReference type="GeneID" id="82891087"/>
<dbReference type="Pfam" id="PF01210">
    <property type="entry name" value="NAD_Gly3P_dh_N"/>
    <property type="match status" value="1"/>
</dbReference>
<dbReference type="Gene3D" id="3.40.50.720">
    <property type="entry name" value="NAD(P)-binding Rossmann-like Domain"/>
    <property type="match status" value="1"/>
</dbReference>
<keyword evidence="6" id="KW-1208">Phospholipid metabolism</keyword>
<evidence type="ECO:0000259" key="10">
    <source>
        <dbReference type="Pfam" id="PF07479"/>
    </source>
</evidence>
<sequence>MAFRIDRQSRCAVIGYGSWATALVKILLENETSVGWYIRNREVLESVRRNETNPRYLRDVHFDTGRLRTSDDLNETVRSAEVIVLAVPSVYLKTTLEPLAEPLSDKFVISAIKGIVPGELVTVAEYVNRRYGVPFCQLGIVSGPCHAEEVALERLSYLTAVCKEPENARALGEKIGTPYISVSYSTDIYGIEYASVLKNIYAMAVGIALGLGYGDNFVAVLISNAAMEMSRFMAETYPAQRDTFASAYLGDLLVTSYSQFSRNRRFGLMIGKGYSVEAARVEMSMVAEGYYAAECVMRINERYGVEMPIARAVYGILYEGESPAASLKLLTGKLI</sequence>
<protein>
    <recommendedName>
        <fullName evidence="8">Glycerol-3-phosphate dehydrogenase</fullName>
        <ecNumber evidence="8">1.1.1.94</ecNumber>
    </recommendedName>
</protein>
<evidence type="ECO:0000313" key="11">
    <source>
        <dbReference type="EMBL" id="UWN58150.1"/>
    </source>
</evidence>
<keyword evidence="5" id="KW-0594">Phospholipid biosynthesis</keyword>
<dbReference type="EC" id="1.1.1.94" evidence="8"/>
<feature type="domain" description="Glycerol-3-phosphate dehydrogenase NAD-dependent C-terminal" evidence="10">
    <location>
        <begin position="187"/>
        <end position="326"/>
    </location>
</feature>
<keyword evidence="4" id="KW-0443">Lipid metabolism</keyword>
<evidence type="ECO:0000256" key="3">
    <source>
        <dbReference type="ARBA" id="ARBA00023002"/>
    </source>
</evidence>
<evidence type="ECO:0000256" key="2">
    <source>
        <dbReference type="ARBA" id="ARBA00022516"/>
    </source>
</evidence>
<dbReference type="Gene3D" id="1.10.1040.10">
    <property type="entry name" value="N-(1-d-carboxylethyl)-l-norvaline Dehydrogenase, domain 2"/>
    <property type="match status" value="1"/>
</dbReference>
<organism evidence="11 12">
    <name type="scientific">Alistipes ihumii AP11</name>
    <dbReference type="NCBI Taxonomy" id="1211813"/>
    <lineage>
        <taxon>Bacteria</taxon>
        <taxon>Pseudomonadati</taxon>
        <taxon>Bacteroidota</taxon>
        <taxon>Bacteroidia</taxon>
        <taxon>Bacteroidales</taxon>
        <taxon>Rikenellaceae</taxon>
        <taxon>Alistipes</taxon>
    </lineage>
</organism>